<dbReference type="PANTHER" id="PTHR46795:SF3">
    <property type="entry name" value="ABC TRANSPORTER PERMEASE"/>
    <property type="match status" value="1"/>
</dbReference>
<keyword evidence="3 6" id="KW-0812">Transmembrane</keyword>
<evidence type="ECO:0000256" key="1">
    <source>
        <dbReference type="ARBA" id="ARBA00004651"/>
    </source>
</evidence>
<evidence type="ECO:0000256" key="4">
    <source>
        <dbReference type="ARBA" id="ARBA00022989"/>
    </source>
</evidence>
<evidence type="ECO:0000313" key="8">
    <source>
        <dbReference type="EMBL" id="QIK51911.1"/>
    </source>
</evidence>
<keyword evidence="9" id="KW-1185">Reference proteome</keyword>
<feature type="transmembrane region" description="Helical" evidence="6">
    <location>
        <begin position="57"/>
        <end position="79"/>
    </location>
</feature>
<evidence type="ECO:0000256" key="6">
    <source>
        <dbReference type="SAM" id="Phobius"/>
    </source>
</evidence>
<accession>A0A6G7WI85</accession>
<feature type="domain" description="ABC3 transporter permease C-terminal" evidence="7">
    <location>
        <begin position="64"/>
        <end position="180"/>
    </location>
</feature>
<dbReference type="GO" id="GO:0005886">
    <property type="term" value="C:plasma membrane"/>
    <property type="evidence" value="ECO:0007669"/>
    <property type="project" value="UniProtKB-SubCell"/>
</dbReference>
<name>A0A6G7WI85_9LACT</name>
<sequence>MFFNLVFRNAKRSRKENLIYFATLVTAVTSFYLILSLENQGVILYLKDFESEAVDRLFSLMPILYGFALFLLFFLVLFANRYQLDRRSKEFGMYLMMGMSQVRLFLLLLAESVLTSLLALGIGIGLGSLLAEIISLATSRLIGQGIIGHESSFSLLAVGYTILGFLAIQIVALLILAGSLSNRELDRLLYGQTAKKQNMGKTKNNWVTFTSGVLFLLGAYFLIIRYFWLVNIPMIALAVVLGIIGTILVIRGTARLLNAFALRDRNAKGLKNFTIRQLQENIANRATAITVSSILMMFSLILLAEGGSTIMSATEQLDRDAAVYDFTLQGDNPAIQSFLTSAEMTPYVSHLNPLELAYMDQDVSFEWEELRQLIVARLPEGMADPTIESPDSYSITEDQSAAENLLWILAGRMGGYLIRESNYNRLLEAAGEEPIQLKENELAVYMNSDYGFGAQPLLEEIIKESATEQTAMGEIAGEPFYLVPGLPMKDLVTDRSITIMSGLVVPDAFFEAYTKPNSREIYWNFTMPEAIIAEKGLMVPMKEASELISKKGFTFESYLQNFGRQLFYIIAGSYTMLYLSFLFLIIGCTVLALHFLTQFKQTMRRYQTLAFLGAKREQMRQSIRKQITWYFLFPLVPALISGTVGIIAMKTYIRFNVEFLPSIMKMLPFVFLMISVFLLIQYIYAKAVYKTSTRELEQLNFK</sequence>
<feature type="transmembrane region" description="Helical" evidence="6">
    <location>
        <begin position="18"/>
        <end position="37"/>
    </location>
</feature>
<dbReference type="KEGG" id="jpo:G7058_07665"/>
<evidence type="ECO:0000256" key="5">
    <source>
        <dbReference type="ARBA" id="ARBA00023136"/>
    </source>
</evidence>
<evidence type="ECO:0000259" key="7">
    <source>
        <dbReference type="Pfam" id="PF02687"/>
    </source>
</evidence>
<feature type="transmembrane region" description="Helical" evidence="6">
    <location>
        <begin position="104"/>
        <end position="131"/>
    </location>
</feature>
<dbReference type="Pfam" id="PF02687">
    <property type="entry name" value="FtsX"/>
    <property type="match status" value="1"/>
</dbReference>
<dbReference type="RefSeq" id="WP_166062972.1">
    <property type="nucleotide sequence ID" value="NZ_CP049889.1"/>
</dbReference>
<dbReference type="GeneID" id="94553157"/>
<evidence type="ECO:0000313" key="9">
    <source>
        <dbReference type="Proteomes" id="UP000501830"/>
    </source>
</evidence>
<keyword evidence="2" id="KW-1003">Cell membrane</keyword>
<protein>
    <submittedName>
        <fullName evidence="8">ABC transporter permease</fullName>
    </submittedName>
</protein>
<feature type="transmembrane region" description="Helical" evidence="6">
    <location>
        <begin position="282"/>
        <end position="304"/>
    </location>
</feature>
<comment type="subcellular location">
    <subcellularLocation>
        <location evidence="1">Cell membrane</location>
        <topology evidence="1">Multi-pass membrane protein</topology>
    </subcellularLocation>
</comment>
<dbReference type="PANTHER" id="PTHR46795">
    <property type="entry name" value="ABC TRANSPORTER PERMEASE-RELATED-RELATED"/>
    <property type="match status" value="1"/>
</dbReference>
<keyword evidence="5 6" id="KW-0472">Membrane</keyword>
<proteinExistence type="predicted"/>
<feature type="transmembrane region" description="Helical" evidence="6">
    <location>
        <begin position="234"/>
        <end position="261"/>
    </location>
</feature>
<feature type="transmembrane region" description="Helical" evidence="6">
    <location>
        <begin position="151"/>
        <end position="177"/>
    </location>
</feature>
<organism evidence="8 9">
    <name type="scientific">Jeotgalibaca porci</name>
    <dbReference type="NCBI Taxonomy" id="1868793"/>
    <lineage>
        <taxon>Bacteria</taxon>
        <taxon>Bacillati</taxon>
        <taxon>Bacillota</taxon>
        <taxon>Bacilli</taxon>
        <taxon>Lactobacillales</taxon>
        <taxon>Carnobacteriaceae</taxon>
        <taxon>Jeotgalibaca</taxon>
    </lineage>
</organism>
<dbReference type="InterPro" id="IPR003838">
    <property type="entry name" value="ABC3_permease_C"/>
</dbReference>
<feature type="transmembrane region" description="Helical" evidence="6">
    <location>
        <begin position="627"/>
        <end position="647"/>
    </location>
</feature>
<reference evidence="8 9" key="1">
    <citation type="journal article" date="2017" name="Int. J. Syst. Evol. Microbiol.">
        <title>Jeotgalibaca porci sp. nov. and Jeotgalibaca arthritidis sp. nov., isolated from pigs, and emended description of the genus Jeotgalibaca.</title>
        <authorList>
            <person name="Zamora L."/>
            <person name="Perez-Sancho M."/>
            <person name="Dominguez L."/>
            <person name="Fernandez-Garayzabal J.F."/>
            <person name="Vela A.I."/>
        </authorList>
    </citation>
    <scope>NUCLEOTIDE SEQUENCE [LARGE SCALE GENOMIC DNA]</scope>
    <source>
        <strain evidence="8 9">CCUG 69148</strain>
    </source>
</reference>
<dbReference type="Proteomes" id="UP000501830">
    <property type="component" value="Chromosome"/>
</dbReference>
<gene>
    <name evidence="8" type="ORF">G7058_07665</name>
</gene>
<dbReference type="EMBL" id="CP049889">
    <property type="protein sequence ID" value="QIK51911.1"/>
    <property type="molecule type" value="Genomic_DNA"/>
</dbReference>
<feature type="transmembrane region" description="Helical" evidence="6">
    <location>
        <begin position="206"/>
        <end position="228"/>
    </location>
</feature>
<keyword evidence="4 6" id="KW-1133">Transmembrane helix</keyword>
<evidence type="ECO:0000256" key="3">
    <source>
        <dbReference type="ARBA" id="ARBA00022692"/>
    </source>
</evidence>
<evidence type="ECO:0000256" key="2">
    <source>
        <dbReference type="ARBA" id="ARBA00022475"/>
    </source>
</evidence>
<dbReference type="AlphaFoldDB" id="A0A6G7WI85"/>
<dbReference type="InterPro" id="IPR052536">
    <property type="entry name" value="ABC-4_Integral_Memb_Prot"/>
</dbReference>
<feature type="transmembrane region" description="Helical" evidence="6">
    <location>
        <begin position="667"/>
        <end position="685"/>
    </location>
</feature>
<feature type="transmembrane region" description="Helical" evidence="6">
    <location>
        <begin position="566"/>
        <end position="596"/>
    </location>
</feature>